<dbReference type="AlphaFoldDB" id="A0A1F5Z3N1"/>
<dbReference type="InterPro" id="IPR000977">
    <property type="entry name" value="DNA_ligase_ATP-dep"/>
</dbReference>
<proteinExistence type="inferred from homology"/>
<feature type="domain" description="ATP-dependent DNA ligase family profile" evidence="17">
    <location>
        <begin position="334"/>
        <end position="468"/>
    </location>
</feature>
<dbReference type="PANTHER" id="PTHR45674:SF4">
    <property type="entry name" value="DNA LIGASE 1"/>
    <property type="match status" value="1"/>
</dbReference>
<evidence type="ECO:0000256" key="14">
    <source>
        <dbReference type="HAMAP-Rule" id="MF_00407"/>
    </source>
</evidence>
<dbReference type="Pfam" id="PF04675">
    <property type="entry name" value="DNA_ligase_A_N"/>
    <property type="match status" value="1"/>
</dbReference>
<evidence type="ECO:0000313" key="18">
    <source>
        <dbReference type="EMBL" id="OGG07036.1"/>
    </source>
</evidence>
<dbReference type="InterPro" id="IPR050191">
    <property type="entry name" value="ATP-dep_DNA_ligase"/>
</dbReference>
<evidence type="ECO:0000256" key="8">
    <source>
        <dbReference type="ARBA" id="ARBA00022840"/>
    </source>
</evidence>
<evidence type="ECO:0000256" key="7">
    <source>
        <dbReference type="ARBA" id="ARBA00022763"/>
    </source>
</evidence>
<sequence length="596" mass="67326">MTFRRLAEYLQRLEETPLRNKMTQILSELFGEAKNREIGKICYLLLGRLAPLYQTIEFGLGERMIIRAIADGLYKEAATVTKKFKKSGDLGITVEQIKNISGFNKGKALSLNDVYEALMTIAIASGTGSQEQKIKKLGELIQEVDSLSARYIVRIPIGKLRLGFSDMTILDSLSFLINGTKKHRPVIERAYNLRADIGFIASVVKGEGIEKLEGIQPQVGTPILMARAERMSSSKEIIDKIGKGAIEAKYDGFRIQAHLKRNKKKGSNEFIKLYSRNLEDVTLMYPDIVEGLKQQIKADEAIIEGEAVAYNPNTGEYLPFQETVQRKRKYDIEAKAKEIPLKLFVFELLFKNRKSYINDWYEIRKKELKKTVGRGETILFAPEEVTDNPKRLEEIFQDAVSRGLEGVMAKKLDGVYRAGARDFSWIKFKRSYAGKLTDTIDAVVMGYDFGQGKRAGFGIGDFLIGVYDNQSDMFLTIAKIGTGLTDEEWRAIKVRSDKLKVNGKPLNYEVDKIMDCDIWIAPEIVVEIRADEITRSPVHTAGRIMGPSKSGSAIEVKEAGLALRFPRLEKFRDDKTPTDATTLKELKEMLKKQKKL</sequence>
<comment type="caution">
    <text evidence="18">The sequence shown here is derived from an EMBL/GenBank/DDBJ whole genome shotgun (WGS) entry which is preliminary data.</text>
</comment>
<keyword evidence="6 14" id="KW-0547">Nucleotide-binding</keyword>
<evidence type="ECO:0000256" key="12">
    <source>
        <dbReference type="ARBA" id="ARBA00023306"/>
    </source>
</evidence>
<dbReference type="GO" id="GO:0046872">
    <property type="term" value="F:metal ion binding"/>
    <property type="evidence" value="ECO:0007669"/>
    <property type="project" value="UniProtKB-KW"/>
</dbReference>
<dbReference type="PROSITE" id="PS50160">
    <property type="entry name" value="DNA_LIGASE_A3"/>
    <property type="match status" value="1"/>
</dbReference>
<name>A0A1F5Z3N1_9BACT</name>
<dbReference type="GO" id="GO:0071897">
    <property type="term" value="P:DNA biosynthetic process"/>
    <property type="evidence" value="ECO:0007669"/>
    <property type="project" value="InterPro"/>
</dbReference>
<evidence type="ECO:0000256" key="5">
    <source>
        <dbReference type="ARBA" id="ARBA00022723"/>
    </source>
</evidence>
<evidence type="ECO:0000256" key="10">
    <source>
        <dbReference type="ARBA" id="ARBA00023172"/>
    </source>
</evidence>
<dbReference type="GO" id="GO:0006273">
    <property type="term" value="P:lagging strand elongation"/>
    <property type="evidence" value="ECO:0007669"/>
    <property type="project" value="TreeGrafter"/>
</dbReference>
<dbReference type="GO" id="GO:0003910">
    <property type="term" value="F:DNA ligase (ATP) activity"/>
    <property type="evidence" value="ECO:0007669"/>
    <property type="project" value="UniProtKB-UniRule"/>
</dbReference>
<comment type="function">
    <text evidence="14">DNA ligase that seals nicks in double-stranded DNA during DNA replication, DNA recombination and DNA repair.</text>
</comment>
<reference evidence="18 19" key="1">
    <citation type="journal article" date="2016" name="Nat. Commun.">
        <title>Thousands of microbial genomes shed light on interconnected biogeochemical processes in an aquifer system.</title>
        <authorList>
            <person name="Anantharaman K."/>
            <person name="Brown C.T."/>
            <person name="Hug L.A."/>
            <person name="Sharon I."/>
            <person name="Castelle C.J."/>
            <person name="Probst A.J."/>
            <person name="Thomas B.C."/>
            <person name="Singh A."/>
            <person name="Wilkins M.J."/>
            <person name="Karaoz U."/>
            <person name="Brodie E.L."/>
            <person name="Williams K.H."/>
            <person name="Hubbard S.S."/>
            <person name="Banfield J.F."/>
        </authorList>
    </citation>
    <scope>NUCLEOTIDE SEQUENCE [LARGE SCALE GENOMIC DNA]</scope>
</reference>
<dbReference type="EMBL" id="MFJF01000012">
    <property type="protein sequence ID" value="OGG07036.1"/>
    <property type="molecule type" value="Genomic_DNA"/>
</dbReference>
<dbReference type="Gene3D" id="2.40.50.140">
    <property type="entry name" value="Nucleic acid-binding proteins"/>
    <property type="match status" value="1"/>
</dbReference>
<keyword evidence="9 14" id="KW-0460">Magnesium</keyword>
<dbReference type="InterPro" id="IPR022865">
    <property type="entry name" value="DNA_ligae_ATP-dep_bac/arc"/>
</dbReference>
<dbReference type="InterPro" id="IPR012340">
    <property type="entry name" value="NA-bd_OB-fold"/>
</dbReference>
<dbReference type="InterPro" id="IPR036599">
    <property type="entry name" value="DNA_ligase_N_sf"/>
</dbReference>
<dbReference type="CDD" id="cd07901">
    <property type="entry name" value="Adenylation_DNA_ligase_Arch_LigB"/>
    <property type="match status" value="1"/>
</dbReference>
<keyword evidence="12 14" id="KW-0131">Cell cycle</keyword>
<dbReference type="GO" id="GO:0006281">
    <property type="term" value="P:DNA repair"/>
    <property type="evidence" value="ECO:0007669"/>
    <property type="project" value="UniProtKB-UniRule"/>
</dbReference>
<feature type="active site" description="N6-AMP-lysine intermediate" evidence="14">
    <location>
        <position position="249"/>
    </location>
</feature>
<dbReference type="PROSITE" id="PS00697">
    <property type="entry name" value="DNA_LIGASE_A1"/>
    <property type="match status" value="1"/>
</dbReference>
<evidence type="ECO:0000259" key="17">
    <source>
        <dbReference type="PROSITE" id="PS50160"/>
    </source>
</evidence>
<dbReference type="SUPFAM" id="SSF56091">
    <property type="entry name" value="DNA ligase/mRNA capping enzyme, catalytic domain"/>
    <property type="match status" value="1"/>
</dbReference>
<dbReference type="GO" id="GO:0005524">
    <property type="term" value="F:ATP binding"/>
    <property type="evidence" value="ECO:0007669"/>
    <property type="project" value="UniProtKB-UniRule"/>
</dbReference>
<evidence type="ECO:0000256" key="1">
    <source>
        <dbReference type="ARBA" id="ARBA00007572"/>
    </source>
</evidence>
<keyword evidence="4 14" id="KW-0235">DNA replication</keyword>
<evidence type="ECO:0000256" key="9">
    <source>
        <dbReference type="ARBA" id="ARBA00022842"/>
    </source>
</evidence>
<feature type="binding site" evidence="14">
    <location>
        <position position="421"/>
    </location>
    <ligand>
        <name>ATP</name>
        <dbReference type="ChEBI" id="CHEBI:30616"/>
    </ligand>
</feature>
<feature type="binding site" evidence="14">
    <location>
        <position position="247"/>
    </location>
    <ligand>
        <name>ATP</name>
        <dbReference type="ChEBI" id="CHEBI:30616"/>
    </ligand>
</feature>
<keyword evidence="8 14" id="KW-0067">ATP-binding</keyword>
<evidence type="ECO:0000256" key="15">
    <source>
        <dbReference type="RuleBase" id="RU000617"/>
    </source>
</evidence>
<keyword evidence="2 14" id="KW-0436">Ligase</keyword>
<evidence type="ECO:0000256" key="6">
    <source>
        <dbReference type="ARBA" id="ARBA00022741"/>
    </source>
</evidence>
<keyword evidence="3 14" id="KW-0132">Cell division</keyword>
<dbReference type="Pfam" id="PF01068">
    <property type="entry name" value="DNA_ligase_A_M"/>
    <property type="match status" value="1"/>
</dbReference>
<organism evidence="18 19">
    <name type="scientific">Candidatus Gottesmanbacteria bacterium RIFCSPHIGHO2_01_FULL_40_15</name>
    <dbReference type="NCBI Taxonomy" id="1798376"/>
    <lineage>
        <taxon>Bacteria</taxon>
        <taxon>Candidatus Gottesmaniibacteriota</taxon>
    </lineage>
</organism>
<dbReference type="GO" id="GO:0003677">
    <property type="term" value="F:DNA binding"/>
    <property type="evidence" value="ECO:0007669"/>
    <property type="project" value="InterPro"/>
</dbReference>
<comment type="cofactor">
    <cofactor evidence="14">
        <name>Mg(2+)</name>
        <dbReference type="ChEBI" id="CHEBI:18420"/>
    </cofactor>
</comment>
<comment type="catalytic activity">
    <reaction evidence="13 14 15">
        <text>ATP + (deoxyribonucleotide)n-3'-hydroxyl + 5'-phospho-(deoxyribonucleotide)m = (deoxyribonucleotide)n+m + AMP + diphosphate.</text>
        <dbReference type="EC" id="6.5.1.1"/>
    </reaction>
</comment>
<feature type="binding site" evidence="14">
    <location>
        <position position="346"/>
    </location>
    <ligand>
        <name>ATP</name>
        <dbReference type="ChEBI" id="CHEBI:30616"/>
    </ligand>
</feature>
<comment type="similarity">
    <text evidence="1 14 16">Belongs to the ATP-dependent DNA ligase family.</text>
</comment>
<dbReference type="Proteomes" id="UP000177354">
    <property type="component" value="Unassembled WGS sequence"/>
</dbReference>
<feature type="binding site" evidence="14">
    <location>
        <position position="306"/>
    </location>
    <ligand>
        <name>ATP</name>
        <dbReference type="ChEBI" id="CHEBI:30616"/>
    </ligand>
</feature>
<dbReference type="SUPFAM" id="SSF117018">
    <property type="entry name" value="ATP-dependent DNA ligase DNA-binding domain"/>
    <property type="match status" value="1"/>
</dbReference>
<dbReference type="InterPro" id="IPR012310">
    <property type="entry name" value="DNA_ligase_ATP-dep_cent"/>
</dbReference>
<gene>
    <name evidence="14" type="primary">lig</name>
    <name evidence="18" type="ORF">A2777_04170</name>
</gene>
<keyword evidence="5 14" id="KW-0479">Metal-binding</keyword>
<dbReference type="InterPro" id="IPR012309">
    <property type="entry name" value="DNA_ligase_ATP-dep_C"/>
</dbReference>
<accession>A0A1F5Z3N1</accession>
<dbReference type="SUPFAM" id="SSF50249">
    <property type="entry name" value="Nucleic acid-binding proteins"/>
    <property type="match status" value="1"/>
</dbReference>
<feature type="binding site" evidence="14">
    <location>
        <position position="427"/>
    </location>
    <ligand>
        <name>ATP</name>
        <dbReference type="ChEBI" id="CHEBI:30616"/>
    </ligand>
</feature>
<feature type="binding site" evidence="14">
    <location>
        <position position="254"/>
    </location>
    <ligand>
        <name>ATP</name>
        <dbReference type="ChEBI" id="CHEBI:30616"/>
    </ligand>
</feature>
<dbReference type="Gene3D" id="1.10.3260.10">
    <property type="entry name" value="DNA ligase, ATP-dependent, N-terminal domain"/>
    <property type="match status" value="1"/>
</dbReference>
<evidence type="ECO:0000256" key="11">
    <source>
        <dbReference type="ARBA" id="ARBA00023204"/>
    </source>
</evidence>
<protein>
    <recommendedName>
        <fullName evidence="14">Probable DNA ligase</fullName>
        <ecNumber evidence="14">6.5.1.1</ecNumber>
    </recommendedName>
    <alternativeName>
        <fullName evidence="14">Polydeoxyribonucleotide synthase [ATP]</fullName>
    </alternativeName>
</protein>
<evidence type="ECO:0000256" key="16">
    <source>
        <dbReference type="RuleBase" id="RU004196"/>
    </source>
</evidence>
<feature type="binding site" evidence="14">
    <location>
        <position position="276"/>
    </location>
    <ligand>
        <name>ATP</name>
        <dbReference type="ChEBI" id="CHEBI:30616"/>
    </ligand>
</feature>
<dbReference type="GO" id="GO:0051301">
    <property type="term" value="P:cell division"/>
    <property type="evidence" value="ECO:0007669"/>
    <property type="project" value="UniProtKB-KW"/>
</dbReference>
<dbReference type="HAMAP" id="MF_00407">
    <property type="entry name" value="DNA_ligase"/>
    <property type="match status" value="1"/>
</dbReference>
<keyword evidence="7 14" id="KW-0227">DNA damage</keyword>
<dbReference type="GO" id="GO:0006310">
    <property type="term" value="P:DNA recombination"/>
    <property type="evidence" value="ECO:0007669"/>
    <property type="project" value="UniProtKB-UniRule"/>
</dbReference>
<keyword evidence="11 14" id="KW-0234">DNA repair</keyword>
<evidence type="ECO:0000313" key="19">
    <source>
        <dbReference type="Proteomes" id="UP000177354"/>
    </source>
</evidence>
<dbReference type="PANTHER" id="PTHR45674">
    <property type="entry name" value="DNA LIGASE 1/3 FAMILY MEMBER"/>
    <property type="match status" value="1"/>
</dbReference>
<dbReference type="Gene3D" id="3.30.470.30">
    <property type="entry name" value="DNA ligase/mRNA capping enzyme"/>
    <property type="match status" value="1"/>
</dbReference>
<dbReference type="InterPro" id="IPR012308">
    <property type="entry name" value="DNA_ligase_ATP-dep_N"/>
</dbReference>
<dbReference type="InterPro" id="IPR016059">
    <property type="entry name" value="DNA_ligase_ATP-dep_CS"/>
</dbReference>
<evidence type="ECO:0000256" key="4">
    <source>
        <dbReference type="ARBA" id="ARBA00022705"/>
    </source>
</evidence>
<evidence type="ECO:0000256" key="13">
    <source>
        <dbReference type="ARBA" id="ARBA00034003"/>
    </source>
</evidence>
<dbReference type="EC" id="6.5.1.1" evidence="14"/>
<dbReference type="NCBIfam" id="TIGR00574">
    <property type="entry name" value="dnl1"/>
    <property type="match status" value="1"/>
</dbReference>
<evidence type="ECO:0000256" key="3">
    <source>
        <dbReference type="ARBA" id="ARBA00022618"/>
    </source>
</evidence>
<evidence type="ECO:0000256" key="2">
    <source>
        <dbReference type="ARBA" id="ARBA00022598"/>
    </source>
</evidence>
<dbReference type="Pfam" id="PF04679">
    <property type="entry name" value="DNA_ligase_A_C"/>
    <property type="match status" value="1"/>
</dbReference>
<keyword evidence="10 14" id="KW-0233">DNA recombination</keyword>